<protein>
    <submittedName>
        <fullName evidence="2">Cupin domain protein</fullName>
    </submittedName>
</protein>
<dbReference type="STRING" id="1715693.PH7735_03080"/>
<dbReference type="Proteomes" id="UP000051870">
    <property type="component" value="Unassembled WGS sequence"/>
</dbReference>
<evidence type="ECO:0000313" key="3">
    <source>
        <dbReference type="Proteomes" id="UP000051870"/>
    </source>
</evidence>
<evidence type="ECO:0000313" key="2">
    <source>
        <dbReference type="EMBL" id="CUK06879.1"/>
    </source>
</evidence>
<dbReference type="InterPro" id="IPR014710">
    <property type="entry name" value="RmlC-like_jellyroll"/>
</dbReference>
<evidence type="ECO:0000259" key="1">
    <source>
        <dbReference type="Pfam" id="PF07883"/>
    </source>
</evidence>
<dbReference type="GeneID" id="83882069"/>
<dbReference type="EMBL" id="CYTW01000003">
    <property type="protein sequence ID" value="CUK06879.1"/>
    <property type="molecule type" value="Genomic_DNA"/>
</dbReference>
<feature type="domain" description="Cupin type-2" evidence="1">
    <location>
        <begin position="66"/>
        <end position="120"/>
    </location>
</feature>
<gene>
    <name evidence="2" type="ORF">PH7735_03080</name>
</gene>
<dbReference type="AlphaFoldDB" id="A0A0P1IUE8"/>
<dbReference type="Gene3D" id="2.60.120.10">
    <property type="entry name" value="Jelly Rolls"/>
    <property type="match status" value="1"/>
</dbReference>
<dbReference type="Pfam" id="PF07883">
    <property type="entry name" value="Cupin_2"/>
    <property type="match status" value="1"/>
</dbReference>
<proteinExistence type="predicted"/>
<organism evidence="2 3">
    <name type="scientific">Shimia thalassica</name>
    <dbReference type="NCBI Taxonomy" id="1715693"/>
    <lineage>
        <taxon>Bacteria</taxon>
        <taxon>Pseudomonadati</taxon>
        <taxon>Pseudomonadota</taxon>
        <taxon>Alphaproteobacteria</taxon>
        <taxon>Rhodobacterales</taxon>
        <taxon>Roseobacteraceae</taxon>
    </lineage>
</organism>
<dbReference type="InterPro" id="IPR011051">
    <property type="entry name" value="RmlC_Cupin_sf"/>
</dbReference>
<reference evidence="3" key="1">
    <citation type="submission" date="2015-09" db="EMBL/GenBank/DDBJ databases">
        <authorList>
            <person name="Rodrigo-Torres Lidia"/>
            <person name="Arahal R.David."/>
        </authorList>
    </citation>
    <scope>NUCLEOTIDE SEQUENCE [LARGE SCALE GENOMIC DNA]</scope>
    <source>
        <strain evidence="3">CECT 7735</strain>
    </source>
</reference>
<sequence length="150" mass="16043">MTTLTAHDPFSIVADNISTEPSSTAFSLDAANVPLEGGTDPTFGTVRWRTLINGNSDSPKEFVLGIAEFEPHGTLLPHRHDAAEFYFGLEGSGIVTIDGTPHEMRPGVALYVPADAEHDTVAGPDGLRFSYGFAEASFADIHYRFSAANS</sequence>
<accession>A0A0P1IUE8</accession>
<name>A0A0P1IUE8_9RHOB</name>
<dbReference type="InterPro" id="IPR013096">
    <property type="entry name" value="Cupin_2"/>
</dbReference>
<keyword evidence="3" id="KW-1185">Reference proteome</keyword>
<dbReference type="RefSeq" id="WP_082645258.1">
    <property type="nucleotide sequence ID" value="NZ_CYTW01000003.1"/>
</dbReference>
<dbReference type="SUPFAM" id="SSF51182">
    <property type="entry name" value="RmlC-like cupins"/>
    <property type="match status" value="1"/>
</dbReference>